<sequence length="477" mass="52850">MPSRTIVALLLAVLFSPRVTIGADAPPNFIIVFCDDLGYGDLGCFGHPTIRTPNLDRMAEEGQRWTNFYVGASICTPSRAALLTGRLPIRSGMCSDVHGVLFPRSLGGLPAEEITIAEVLREQGYATGCVGKWHLGHLPQYLPTTQGFDSYWGIPYSNDMDQQPGFPGYHKRARSDANYMATIEQFNVPILSGTQEVERPANQHTLTERYTQHAIDFIHANKDQPFFLYLAHNLPHIPLFAGDAYVGSSRRGLYGDVVQEIDAGVGRIRDTLDELDLSDNTLIVFTSDNGPWRTFGTHGGSAGLLRAGKGTTFEGGMREPTIFCWPGHVPPGVQAEMGATMDLLPTFAALADAEYPDDRELDGYDLSAVLTGKAEKSPRDRMFYWRGQQLFAVRQGPWKAHFVTRDQYEGMPKKKHEVPLLYHLEHDPGEKYDVAAQQPEVIEQLTALADAHRGSIEPVKDQLAEWGPAKPKQEANK</sequence>
<keyword evidence="5" id="KW-0378">Hydrolase</keyword>
<evidence type="ECO:0000256" key="3">
    <source>
        <dbReference type="ARBA" id="ARBA00022723"/>
    </source>
</evidence>
<dbReference type="InterPro" id="IPR050738">
    <property type="entry name" value="Sulfatase"/>
</dbReference>
<comment type="similarity">
    <text evidence="2">Belongs to the sulfatase family.</text>
</comment>
<evidence type="ECO:0000256" key="1">
    <source>
        <dbReference type="ARBA" id="ARBA00001913"/>
    </source>
</evidence>
<evidence type="ECO:0000256" key="6">
    <source>
        <dbReference type="ARBA" id="ARBA00022837"/>
    </source>
</evidence>
<dbReference type="SUPFAM" id="SSF53649">
    <property type="entry name" value="Alkaline phosphatase-like"/>
    <property type="match status" value="1"/>
</dbReference>
<gene>
    <name evidence="10" type="ORF">NG895_19690</name>
</gene>
<dbReference type="CDD" id="cd16026">
    <property type="entry name" value="GALNS_like"/>
    <property type="match status" value="1"/>
</dbReference>
<dbReference type="RefSeq" id="WP_252854238.1">
    <property type="nucleotide sequence ID" value="NZ_JAMXLR010000065.1"/>
</dbReference>
<proteinExistence type="inferred from homology"/>
<keyword evidence="4 8" id="KW-0732">Signal</keyword>
<dbReference type="InterPro" id="IPR017850">
    <property type="entry name" value="Alkaline_phosphatase_core_sf"/>
</dbReference>
<keyword evidence="7" id="KW-0325">Glycoprotein</keyword>
<dbReference type="GO" id="GO:0004065">
    <property type="term" value="F:arylsulfatase activity"/>
    <property type="evidence" value="ECO:0007669"/>
    <property type="project" value="TreeGrafter"/>
</dbReference>
<dbReference type="Gene3D" id="3.30.1120.10">
    <property type="match status" value="1"/>
</dbReference>
<dbReference type="AlphaFoldDB" id="A0A9X2FGP6"/>
<comment type="caution">
    <text evidence="10">The sequence shown here is derived from an EMBL/GenBank/DDBJ whole genome shotgun (WGS) entry which is preliminary data.</text>
</comment>
<keyword evidence="3" id="KW-0479">Metal-binding</keyword>
<keyword evidence="6" id="KW-0106">Calcium</keyword>
<dbReference type="PANTHER" id="PTHR42693">
    <property type="entry name" value="ARYLSULFATASE FAMILY MEMBER"/>
    <property type="match status" value="1"/>
</dbReference>
<keyword evidence="11" id="KW-1185">Reference proteome</keyword>
<dbReference type="PANTHER" id="PTHR42693:SF11">
    <property type="entry name" value="ARYLSULFATASE A"/>
    <property type="match status" value="1"/>
</dbReference>
<organism evidence="10 11">
    <name type="scientific">Aeoliella straminimaris</name>
    <dbReference type="NCBI Taxonomy" id="2954799"/>
    <lineage>
        <taxon>Bacteria</taxon>
        <taxon>Pseudomonadati</taxon>
        <taxon>Planctomycetota</taxon>
        <taxon>Planctomycetia</taxon>
        <taxon>Pirellulales</taxon>
        <taxon>Lacipirellulaceae</taxon>
        <taxon>Aeoliella</taxon>
    </lineage>
</organism>
<dbReference type="InterPro" id="IPR000917">
    <property type="entry name" value="Sulfatase_N"/>
</dbReference>
<feature type="signal peptide" evidence="8">
    <location>
        <begin position="1"/>
        <end position="22"/>
    </location>
</feature>
<accession>A0A9X2FGP6</accession>
<dbReference type="InterPro" id="IPR024607">
    <property type="entry name" value="Sulfatase_CS"/>
</dbReference>
<name>A0A9X2FGP6_9BACT</name>
<feature type="chain" id="PRO_5040999109" evidence="8">
    <location>
        <begin position="23"/>
        <end position="477"/>
    </location>
</feature>
<evidence type="ECO:0000256" key="5">
    <source>
        <dbReference type="ARBA" id="ARBA00022801"/>
    </source>
</evidence>
<dbReference type="Pfam" id="PF14707">
    <property type="entry name" value="Sulfatase_C"/>
    <property type="match status" value="1"/>
</dbReference>
<evidence type="ECO:0000313" key="10">
    <source>
        <dbReference type="EMBL" id="MCO6046129.1"/>
    </source>
</evidence>
<dbReference type="PROSITE" id="PS00523">
    <property type="entry name" value="SULFATASE_1"/>
    <property type="match status" value="1"/>
</dbReference>
<comment type="cofactor">
    <cofactor evidence="1">
        <name>Ca(2+)</name>
        <dbReference type="ChEBI" id="CHEBI:29108"/>
    </cofactor>
</comment>
<evidence type="ECO:0000256" key="2">
    <source>
        <dbReference type="ARBA" id="ARBA00008779"/>
    </source>
</evidence>
<evidence type="ECO:0000256" key="7">
    <source>
        <dbReference type="ARBA" id="ARBA00023180"/>
    </source>
</evidence>
<evidence type="ECO:0000256" key="4">
    <source>
        <dbReference type="ARBA" id="ARBA00022729"/>
    </source>
</evidence>
<reference evidence="10" key="1">
    <citation type="submission" date="2022-06" db="EMBL/GenBank/DDBJ databases">
        <title>Aeoliella straminimaris, a novel planctomycete from sediments.</title>
        <authorList>
            <person name="Vitorino I.R."/>
            <person name="Lage O.M."/>
        </authorList>
    </citation>
    <scope>NUCLEOTIDE SEQUENCE</scope>
    <source>
        <strain evidence="10">ICT_H6.2</strain>
    </source>
</reference>
<feature type="domain" description="Sulfatase N-terminal" evidence="9">
    <location>
        <begin position="27"/>
        <end position="352"/>
    </location>
</feature>
<dbReference type="PROSITE" id="PS00149">
    <property type="entry name" value="SULFATASE_2"/>
    <property type="match status" value="1"/>
</dbReference>
<protein>
    <submittedName>
        <fullName evidence="10">Sulfatase</fullName>
    </submittedName>
</protein>
<evidence type="ECO:0000313" key="11">
    <source>
        <dbReference type="Proteomes" id="UP001155241"/>
    </source>
</evidence>
<dbReference type="EMBL" id="JAMXLR010000065">
    <property type="protein sequence ID" value="MCO6046129.1"/>
    <property type="molecule type" value="Genomic_DNA"/>
</dbReference>
<dbReference type="Proteomes" id="UP001155241">
    <property type="component" value="Unassembled WGS sequence"/>
</dbReference>
<dbReference type="Pfam" id="PF00884">
    <property type="entry name" value="Sulfatase"/>
    <property type="match status" value="1"/>
</dbReference>
<dbReference type="Gene3D" id="3.40.720.10">
    <property type="entry name" value="Alkaline Phosphatase, subunit A"/>
    <property type="match status" value="1"/>
</dbReference>
<dbReference type="FunFam" id="3.40.720.10:FF:000023">
    <property type="entry name" value="Arylsulfatase A"/>
    <property type="match status" value="1"/>
</dbReference>
<evidence type="ECO:0000256" key="8">
    <source>
        <dbReference type="SAM" id="SignalP"/>
    </source>
</evidence>
<evidence type="ECO:0000259" key="9">
    <source>
        <dbReference type="Pfam" id="PF00884"/>
    </source>
</evidence>
<dbReference type="GO" id="GO:0046872">
    <property type="term" value="F:metal ion binding"/>
    <property type="evidence" value="ECO:0007669"/>
    <property type="project" value="UniProtKB-KW"/>
</dbReference>